<dbReference type="AlphaFoldDB" id="A0A5B1LFE2"/>
<dbReference type="PANTHER" id="PTHR42942:SF1">
    <property type="entry name" value="ALKYLTRANSFERASE-LIKE PROTEIN 1"/>
    <property type="match status" value="1"/>
</dbReference>
<dbReference type="PANTHER" id="PTHR42942">
    <property type="entry name" value="6-O-METHYLGUANINE DNA METHYLTRANSFERASE"/>
    <property type="match status" value="1"/>
</dbReference>
<gene>
    <name evidence="3" type="ORF">F0U44_12095</name>
</gene>
<dbReference type="Proteomes" id="UP000325003">
    <property type="component" value="Unassembled WGS sequence"/>
</dbReference>
<protein>
    <recommendedName>
        <fullName evidence="2">Methylated-DNA-[protein]-cysteine S-methyltransferase DNA binding domain-containing protein</fullName>
    </recommendedName>
</protein>
<dbReference type="InterPro" id="IPR036217">
    <property type="entry name" value="MethylDNA_cys_MeTrfase_DNAb"/>
</dbReference>
<accession>A0A5B1LFE2</accession>
<sequence length="152" mass="16925">MSTTRDDANEVYDACASIPAGMVITYGDLAALVGRPTTHARTVATILGHRPNAGTSLDPLPWWRVVRSDGSLLDADQITGPREQWVNFARGKLAEEGVPFANDGRVDMDRATRMPIPEGIERKPRANQYREPEPCWKHDTVQYSCRDCVTTR</sequence>
<evidence type="ECO:0000313" key="4">
    <source>
        <dbReference type="Proteomes" id="UP000325003"/>
    </source>
</evidence>
<evidence type="ECO:0000313" key="3">
    <source>
        <dbReference type="EMBL" id="KAA1419186.1"/>
    </source>
</evidence>
<keyword evidence="4" id="KW-1185">Reference proteome</keyword>
<name>A0A5B1LFE2_9ACTN</name>
<feature type="domain" description="Methylated-DNA-[protein]-cysteine S-methyltransferase DNA binding" evidence="2">
    <location>
        <begin position="9"/>
        <end position="75"/>
    </location>
</feature>
<evidence type="ECO:0000256" key="1">
    <source>
        <dbReference type="ARBA" id="ARBA00022763"/>
    </source>
</evidence>
<dbReference type="InterPro" id="IPR014048">
    <property type="entry name" value="MethylDNA_cys_MeTrfase_DNA-bd"/>
</dbReference>
<reference evidence="3 4" key="2">
    <citation type="submission" date="2019-09" db="EMBL/GenBank/DDBJ databases">
        <authorList>
            <person name="Jin C."/>
        </authorList>
    </citation>
    <scope>NUCLEOTIDE SEQUENCE [LARGE SCALE GENOMIC DNA]</scope>
    <source>
        <strain evidence="3 4">BN130099</strain>
    </source>
</reference>
<comment type="caution">
    <text evidence="3">The sequence shown here is derived from an EMBL/GenBank/DDBJ whole genome shotgun (WGS) entry which is preliminary data.</text>
</comment>
<keyword evidence="1" id="KW-0227">DNA damage</keyword>
<dbReference type="GO" id="GO:0003824">
    <property type="term" value="F:catalytic activity"/>
    <property type="evidence" value="ECO:0007669"/>
    <property type="project" value="InterPro"/>
</dbReference>
<evidence type="ECO:0000259" key="2">
    <source>
        <dbReference type="Pfam" id="PF01035"/>
    </source>
</evidence>
<dbReference type="Pfam" id="PF01035">
    <property type="entry name" value="DNA_binding_1"/>
    <property type="match status" value="1"/>
</dbReference>
<organism evidence="3 4">
    <name type="scientific">Nocardioides humilatus</name>
    <dbReference type="NCBI Taxonomy" id="2607660"/>
    <lineage>
        <taxon>Bacteria</taxon>
        <taxon>Bacillati</taxon>
        <taxon>Actinomycetota</taxon>
        <taxon>Actinomycetes</taxon>
        <taxon>Propionibacteriales</taxon>
        <taxon>Nocardioidaceae</taxon>
        <taxon>Nocardioides</taxon>
    </lineage>
</organism>
<proteinExistence type="predicted"/>
<dbReference type="InterPro" id="IPR036388">
    <property type="entry name" value="WH-like_DNA-bd_sf"/>
</dbReference>
<dbReference type="GO" id="GO:0006281">
    <property type="term" value="P:DNA repair"/>
    <property type="evidence" value="ECO:0007669"/>
    <property type="project" value="InterPro"/>
</dbReference>
<dbReference type="CDD" id="cd06445">
    <property type="entry name" value="ATase"/>
    <property type="match status" value="1"/>
</dbReference>
<reference evidence="3 4" key="1">
    <citation type="submission" date="2019-09" db="EMBL/GenBank/DDBJ databases">
        <title>Nocardioides panacisoli sp. nov., isolated from the soil of a ginseng field.</title>
        <authorList>
            <person name="Cho C."/>
        </authorList>
    </citation>
    <scope>NUCLEOTIDE SEQUENCE [LARGE SCALE GENOMIC DNA]</scope>
    <source>
        <strain evidence="3 4">BN130099</strain>
    </source>
</reference>
<dbReference type="SUPFAM" id="SSF46767">
    <property type="entry name" value="Methylated DNA-protein cysteine methyltransferase, C-terminal domain"/>
    <property type="match status" value="1"/>
</dbReference>
<dbReference type="RefSeq" id="WP_149728521.1">
    <property type="nucleotide sequence ID" value="NZ_VUJV01000003.1"/>
</dbReference>
<dbReference type="InterPro" id="IPR052520">
    <property type="entry name" value="ATL_DNA_repair"/>
</dbReference>
<dbReference type="EMBL" id="VUJV01000003">
    <property type="protein sequence ID" value="KAA1419186.1"/>
    <property type="molecule type" value="Genomic_DNA"/>
</dbReference>
<dbReference type="Gene3D" id="1.10.10.10">
    <property type="entry name" value="Winged helix-like DNA-binding domain superfamily/Winged helix DNA-binding domain"/>
    <property type="match status" value="1"/>
</dbReference>